<proteinExistence type="inferred from homology"/>
<feature type="compositionally biased region" description="Low complexity" evidence="2">
    <location>
        <begin position="587"/>
        <end position="602"/>
    </location>
</feature>
<feature type="compositionally biased region" description="Acidic residues" evidence="2">
    <location>
        <begin position="612"/>
        <end position="637"/>
    </location>
</feature>
<dbReference type="InterPro" id="IPR013783">
    <property type="entry name" value="Ig-like_fold"/>
</dbReference>
<dbReference type="InterPro" id="IPR008964">
    <property type="entry name" value="Invasin/intimin_cell_adhesion"/>
</dbReference>
<evidence type="ECO:0000259" key="3">
    <source>
        <dbReference type="PROSITE" id="PS51127"/>
    </source>
</evidence>
<dbReference type="Gene3D" id="2.60.40.10">
    <property type="entry name" value="Immunoglobulins"/>
    <property type="match status" value="2"/>
</dbReference>
<feature type="region of interest" description="Disordered" evidence="2">
    <location>
        <begin position="569"/>
        <end position="637"/>
    </location>
</feature>
<feature type="domain" description="Big-1" evidence="3">
    <location>
        <begin position="312"/>
        <end position="399"/>
    </location>
</feature>
<organism evidence="4 5">
    <name type="scientific">Kolteria novifilia</name>
    <dbReference type="NCBI Taxonomy" id="2527975"/>
    <lineage>
        <taxon>Bacteria</taxon>
        <taxon>Pseudomonadati</taxon>
        <taxon>Planctomycetota</taxon>
        <taxon>Planctomycetia</taxon>
        <taxon>Kolteriales</taxon>
        <taxon>Kolteriaceae</taxon>
        <taxon>Kolteria</taxon>
    </lineage>
</organism>
<dbReference type="AlphaFoldDB" id="A0A518AX52"/>
<comment type="similarity">
    <text evidence="1">Belongs to the intimin/invasin family.</text>
</comment>
<dbReference type="SUPFAM" id="SSF117074">
    <property type="entry name" value="Hypothetical protein PA1324"/>
    <property type="match status" value="1"/>
</dbReference>
<dbReference type="KEGG" id="knv:Pan216_01140"/>
<keyword evidence="5" id="KW-1185">Reference proteome</keyword>
<name>A0A518AX52_9BACT</name>
<reference evidence="4 5" key="1">
    <citation type="submission" date="2019-02" db="EMBL/GenBank/DDBJ databases">
        <title>Deep-cultivation of Planctomycetes and their phenomic and genomic characterization uncovers novel biology.</title>
        <authorList>
            <person name="Wiegand S."/>
            <person name="Jogler M."/>
            <person name="Boedeker C."/>
            <person name="Pinto D."/>
            <person name="Vollmers J."/>
            <person name="Rivas-Marin E."/>
            <person name="Kohn T."/>
            <person name="Peeters S.H."/>
            <person name="Heuer A."/>
            <person name="Rast P."/>
            <person name="Oberbeckmann S."/>
            <person name="Bunk B."/>
            <person name="Jeske O."/>
            <person name="Meyerdierks A."/>
            <person name="Storesund J.E."/>
            <person name="Kallscheuer N."/>
            <person name="Luecker S."/>
            <person name="Lage O.M."/>
            <person name="Pohl T."/>
            <person name="Merkel B.J."/>
            <person name="Hornburger P."/>
            <person name="Mueller R.-W."/>
            <person name="Bruemmer F."/>
            <person name="Labrenz M."/>
            <person name="Spormann A.M."/>
            <person name="Op den Camp H."/>
            <person name="Overmann J."/>
            <person name="Amann R."/>
            <person name="Jetten M.S.M."/>
            <person name="Mascher T."/>
            <person name="Medema M.H."/>
            <person name="Devos D.P."/>
            <person name="Kaster A.-K."/>
            <person name="Ovreas L."/>
            <person name="Rohde M."/>
            <person name="Galperin M.Y."/>
            <person name="Jogler C."/>
        </authorList>
    </citation>
    <scope>NUCLEOTIDE SEQUENCE [LARGE SCALE GENOMIC DNA]</scope>
    <source>
        <strain evidence="4 5">Pan216</strain>
    </source>
</reference>
<dbReference type="EMBL" id="CP036279">
    <property type="protein sequence ID" value="QDU59286.1"/>
    <property type="molecule type" value="Genomic_DNA"/>
</dbReference>
<gene>
    <name evidence="4" type="ORF">Pan216_01140</name>
</gene>
<dbReference type="Proteomes" id="UP000317093">
    <property type="component" value="Chromosome"/>
</dbReference>
<evidence type="ECO:0000313" key="4">
    <source>
        <dbReference type="EMBL" id="QDU59286.1"/>
    </source>
</evidence>
<dbReference type="InterPro" id="IPR003344">
    <property type="entry name" value="Big_1_dom"/>
</dbReference>
<sequence>MDAHAGQIGKEYAMAMLTRGVQAPARQAARGGFQPSLEALENRWVPVFIDNGLAPDSVGYFGIDVGDGGNGISSSVTAQGNTTLITEGQWIFDYFQYVDVGSDGNAVTLQSTTVTTPAFLDTDGSVVSQGTFAGANGDINWEARTSIAPNGDTVFTEVTFTSASALGDLQVISYLDEDVGGVSDDILAPSGTAGASNFQAFTLDNPERVGFSQGGIYSDGTQQVNANYDGWAADSFSNLRSDITGGGTTYTIDGNINTTNLPPFDDPDLGTVYGPADITTAFAWSVDETANTATVTTFLRLLSTDPSQDVDSITLEPDFQQRCTDQTATITATVLDFAGDPVFGATVDFTITGANPQTVSLTTNIFGQAVLNYTGTNPGFDVITATSGNADATAIVEWIEDPIVSSLSGQVFIDFNNDGIRQPGEPGLADTPITISGNTFICPFETVVTSTDENGNFTVNLPAGVYNITIQQPAAYIPGQTIVGTAGGTMVNTSTIVDISLPAFTDGVNYNFGFLGLRPEFVSKRFFFASTTNDIIPGNITLPEQTASVDLTGADPTATVSTQFLGYTETRTAPPVNASTPVDDAGTTNITTTETTTDTSTTTERRRRLGENEVDEVWAEYEEDEDSEIDDVAELLP</sequence>
<accession>A0A518AX52</accession>
<evidence type="ECO:0000256" key="2">
    <source>
        <dbReference type="SAM" id="MobiDB-lite"/>
    </source>
</evidence>
<dbReference type="PROSITE" id="PS51127">
    <property type="entry name" value="BIG1"/>
    <property type="match status" value="1"/>
</dbReference>
<evidence type="ECO:0000313" key="5">
    <source>
        <dbReference type="Proteomes" id="UP000317093"/>
    </source>
</evidence>
<protein>
    <submittedName>
        <fullName evidence="4">Bacterial Ig-like domain (Group 1)</fullName>
    </submittedName>
</protein>
<evidence type="ECO:0000256" key="1">
    <source>
        <dbReference type="ARBA" id="ARBA00010116"/>
    </source>
</evidence>
<dbReference type="SUPFAM" id="SSF49373">
    <property type="entry name" value="Invasin/intimin cell-adhesion fragments"/>
    <property type="match status" value="1"/>
</dbReference>